<dbReference type="EMBL" id="NFKP01000019">
    <property type="protein sequence ID" value="OUP68347.1"/>
    <property type="molecule type" value="Genomic_DNA"/>
</dbReference>
<feature type="active site" evidence="3">
    <location>
        <position position="250"/>
    </location>
</feature>
<dbReference type="GO" id="GO:0036243">
    <property type="term" value="F:succinate-semialdehyde dehydrogenase (NADP+) activity"/>
    <property type="evidence" value="ECO:0007669"/>
    <property type="project" value="UniProtKB-EC"/>
</dbReference>
<dbReference type="Proteomes" id="UP000196386">
    <property type="component" value="Unassembled WGS sequence"/>
</dbReference>
<dbReference type="EMBL" id="QVME01000004">
    <property type="protein sequence ID" value="RGE67833.1"/>
    <property type="molecule type" value="Genomic_DNA"/>
</dbReference>
<evidence type="ECO:0000313" key="6">
    <source>
        <dbReference type="EMBL" id="CUQ18235.1"/>
    </source>
</evidence>
<evidence type="ECO:0000313" key="7">
    <source>
        <dbReference type="EMBL" id="OUP68347.1"/>
    </source>
</evidence>
<reference evidence="6 9" key="1">
    <citation type="submission" date="2015-09" db="EMBL/GenBank/DDBJ databases">
        <authorList>
            <consortium name="Pathogen Informatics"/>
        </authorList>
    </citation>
    <scope>NUCLEOTIDE SEQUENCE [LARGE SCALE GENOMIC DNA]</scope>
    <source>
        <strain evidence="6 9">2789STDY5834939</strain>
    </source>
</reference>
<organism evidence="6 9">
    <name type="scientific">Anaerotruncus colihominis</name>
    <dbReference type="NCBI Taxonomy" id="169435"/>
    <lineage>
        <taxon>Bacteria</taxon>
        <taxon>Bacillati</taxon>
        <taxon>Bacillota</taxon>
        <taxon>Clostridia</taxon>
        <taxon>Eubacteriales</taxon>
        <taxon>Oscillospiraceae</taxon>
        <taxon>Anaerotruncus</taxon>
    </lineage>
</organism>
<name>A0A174UET5_9FIRM</name>
<dbReference type="InterPro" id="IPR016163">
    <property type="entry name" value="Ald_DH_C"/>
</dbReference>
<dbReference type="Gene3D" id="3.40.309.10">
    <property type="entry name" value="Aldehyde Dehydrogenase, Chain A, domain 2"/>
    <property type="match status" value="1"/>
</dbReference>
<evidence type="ECO:0000256" key="1">
    <source>
        <dbReference type="ARBA" id="ARBA00009986"/>
    </source>
</evidence>
<dbReference type="FunFam" id="3.40.605.10:FF:000007">
    <property type="entry name" value="NAD/NADP-dependent betaine aldehyde dehydrogenase"/>
    <property type="match status" value="1"/>
</dbReference>
<dbReference type="AlphaFoldDB" id="A0A174UET5"/>
<dbReference type="InterPro" id="IPR016161">
    <property type="entry name" value="Ald_DH/histidinol_DH"/>
</dbReference>
<evidence type="ECO:0000313" key="8">
    <source>
        <dbReference type="EMBL" id="RGE67833.1"/>
    </source>
</evidence>
<dbReference type="Proteomes" id="UP000260828">
    <property type="component" value="Unassembled WGS sequence"/>
</dbReference>
<dbReference type="EMBL" id="CZBE01000033">
    <property type="protein sequence ID" value="CUQ18235.1"/>
    <property type="molecule type" value="Genomic_DNA"/>
</dbReference>
<comment type="similarity">
    <text evidence="1 4">Belongs to the aldehyde dehydrogenase family.</text>
</comment>
<gene>
    <name evidence="6" type="primary">gabD_1</name>
    <name evidence="7" type="ORF">B5F11_14020</name>
    <name evidence="8" type="ORF">DXC40_10160</name>
    <name evidence="6" type="ORF">ERS852551_03449</name>
</gene>
<proteinExistence type="inferred from homology"/>
<dbReference type="InterPro" id="IPR015590">
    <property type="entry name" value="Aldehyde_DH_dom"/>
</dbReference>
<dbReference type="OrthoDB" id="9762913at2"/>
<dbReference type="SUPFAM" id="SSF53720">
    <property type="entry name" value="ALDH-like"/>
    <property type="match status" value="1"/>
</dbReference>
<reference evidence="10" key="2">
    <citation type="submission" date="2017-04" db="EMBL/GenBank/DDBJ databases">
        <title>Function of individual gut microbiota members based on whole genome sequencing of pure cultures obtained from chicken caecum.</title>
        <authorList>
            <person name="Medvecky M."/>
            <person name="Cejkova D."/>
            <person name="Polansky O."/>
            <person name="Karasova D."/>
            <person name="Kubasova T."/>
            <person name="Cizek A."/>
            <person name="Rychlik I."/>
        </authorList>
    </citation>
    <scope>NUCLEOTIDE SEQUENCE [LARGE SCALE GENOMIC DNA]</scope>
    <source>
        <strain evidence="10">An175</strain>
    </source>
</reference>
<dbReference type="RefSeq" id="WP_055246038.1">
    <property type="nucleotide sequence ID" value="NZ_CABIWA010000001.1"/>
</dbReference>
<evidence type="ECO:0000313" key="10">
    <source>
        <dbReference type="Proteomes" id="UP000196386"/>
    </source>
</evidence>
<evidence type="ECO:0000313" key="11">
    <source>
        <dbReference type="Proteomes" id="UP000260828"/>
    </source>
</evidence>
<dbReference type="InterPro" id="IPR029510">
    <property type="entry name" value="Ald_DH_CS_GLU"/>
</dbReference>
<keyword evidence="2 4" id="KW-0560">Oxidoreductase</keyword>
<evidence type="ECO:0000256" key="4">
    <source>
        <dbReference type="RuleBase" id="RU003345"/>
    </source>
</evidence>
<reference evidence="7" key="3">
    <citation type="journal article" date="2018" name="BMC Genomics">
        <title>Whole genome sequencing and function prediction of 133 gut anaerobes isolated from chicken caecum in pure cultures.</title>
        <authorList>
            <person name="Medvecky M."/>
            <person name="Cejkova D."/>
            <person name="Polansky O."/>
            <person name="Karasova D."/>
            <person name="Kubasova T."/>
            <person name="Cizek A."/>
            <person name="Rychlik I."/>
        </authorList>
    </citation>
    <scope>NUCLEOTIDE SEQUENCE</scope>
    <source>
        <strain evidence="7">An175</strain>
    </source>
</reference>
<evidence type="ECO:0000256" key="3">
    <source>
        <dbReference type="PROSITE-ProRule" id="PRU10007"/>
    </source>
</evidence>
<dbReference type="EC" id="1.2.1.79" evidence="6"/>
<reference evidence="8 11" key="4">
    <citation type="submission" date="2018-08" db="EMBL/GenBank/DDBJ databases">
        <title>A genome reference for cultivated species of the human gut microbiota.</title>
        <authorList>
            <person name="Zou Y."/>
            <person name="Xue W."/>
            <person name="Luo G."/>
        </authorList>
    </citation>
    <scope>NUCLEOTIDE SEQUENCE [LARGE SCALE GENOMIC DNA]</scope>
    <source>
        <strain evidence="8 11">TF05-12AC</strain>
    </source>
</reference>
<sequence>MKMIINGQKVDSSDGKTQDIVNPATLQVIDTVPSATAEDITKAVDGAVAAQEAWAALPVRERCAILRRFADLVMERRLELGEILAKEAGKPYMKEAVWELDSVAYVYRGACDVALHYYGTTMPIGTEPGYDDDLQITIHEPLGTLACIIPYNFPPAIWAFKTAAALAAGNTIVVKAPSYDPMTLLVLHEMLHEAGLPAGVAQCLTGRGSVVGDLLVDDPRIACVNFTGSTDAGLSIAATAAKHLTDYKFELGGNDPFIVFEDADMDLVVKEAEDQARNNRQCCTGSKRFLVHNSLKEEFIRRLGAELDKLVIGDPMDPAVNMGPMIAERAAKQVEKQVELTVAQGARIVRGGKRSGAFYEPTILADVTPDMDIARDMEVFGPVWPVIGFDTVDEAVEIANSSHFGLGGGLFSRNIYTCIQVARRLKTGHIAINGSGNFRAAELPFGGGRKMSGNSRESLSRVMDEVTQLKSIVFRYAFNERK</sequence>
<dbReference type="PROSITE" id="PS00687">
    <property type="entry name" value="ALDEHYDE_DEHYDR_GLU"/>
    <property type="match status" value="1"/>
</dbReference>
<evidence type="ECO:0000256" key="2">
    <source>
        <dbReference type="ARBA" id="ARBA00023002"/>
    </source>
</evidence>
<dbReference type="InterPro" id="IPR016162">
    <property type="entry name" value="Ald_DH_N"/>
</dbReference>
<dbReference type="Pfam" id="PF00171">
    <property type="entry name" value="Aldedh"/>
    <property type="match status" value="1"/>
</dbReference>
<dbReference type="PANTHER" id="PTHR11699">
    <property type="entry name" value="ALDEHYDE DEHYDROGENASE-RELATED"/>
    <property type="match status" value="1"/>
</dbReference>
<evidence type="ECO:0000259" key="5">
    <source>
        <dbReference type="Pfam" id="PF00171"/>
    </source>
</evidence>
<accession>A0A174UET5</accession>
<evidence type="ECO:0000313" key="9">
    <source>
        <dbReference type="Proteomes" id="UP000095765"/>
    </source>
</evidence>
<feature type="domain" description="Aldehyde dehydrogenase" evidence="5">
    <location>
        <begin position="12"/>
        <end position="472"/>
    </location>
</feature>
<dbReference type="CDD" id="cd07078">
    <property type="entry name" value="ALDH"/>
    <property type="match status" value="1"/>
</dbReference>
<dbReference type="Gene3D" id="3.40.605.10">
    <property type="entry name" value="Aldehyde Dehydrogenase, Chain A, domain 1"/>
    <property type="match status" value="1"/>
</dbReference>
<dbReference type="Proteomes" id="UP000095765">
    <property type="component" value="Unassembled WGS sequence"/>
</dbReference>
<protein>
    <submittedName>
        <fullName evidence="6 7">Aldehyde dehydrogenase</fullName>
        <ecNumber evidence="6">1.2.1.79</ecNumber>
    </submittedName>
</protein>